<proteinExistence type="predicted"/>
<dbReference type="EMBL" id="CAEY01000036">
    <property type="status" value="NOT_ANNOTATED_CDS"/>
    <property type="molecule type" value="Genomic_DNA"/>
</dbReference>
<protein>
    <submittedName>
        <fullName evidence="1">Uncharacterized protein</fullName>
    </submittedName>
</protein>
<evidence type="ECO:0000313" key="1">
    <source>
        <dbReference type="EnsemblMetazoa" id="tetur10g02760.1"/>
    </source>
</evidence>
<dbReference type="GO" id="GO:0045892">
    <property type="term" value="P:negative regulation of DNA-templated transcription"/>
    <property type="evidence" value="ECO:0007669"/>
    <property type="project" value="InterPro"/>
</dbReference>
<dbReference type="GO" id="GO:0042754">
    <property type="term" value="P:negative regulation of circadian rhythm"/>
    <property type="evidence" value="ECO:0007669"/>
    <property type="project" value="InterPro"/>
</dbReference>
<keyword evidence="2" id="KW-1185">Reference proteome</keyword>
<dbReference type="Pfam" id="PF15800">
    <property type="entry name" value="CiPC"/>
    <property type="match status" value="1"/>
</dbReference>
<dbReference type="HOGENOM" id="CLU_2041031_0_0_1"/>
<reference evidence="1" key="2">
    <citation type="submission" date="2015-06" db="UniProtKB">
        <authorList>
            <consortium name="EnsemblMetazoa"/>
        </authorList>
    </citation>
    <scope>IDENTIFICATION</scope>
</reference>
<organism evidence="1 2">
    <name type="scientific">Tetranychus urticae</name>
    <name type="common">Two-spotted spider mite</name>
    <dbReference type="NCBI Taxonomy" id="32264"/>
    <lineage>
        <taxon>Eukaryota</taxon>
        <taxon>Metazoa</taxon>
        <taxon>Ecdysozoa</taxon>
        <taxon>Arthropoda</taxon>
        <taxon>Chelicerata</taxon>
        <taxon>Arachnida</taxon>
        <taxon>Acari</taxon>
        <taxon>Acariformes</taxon>
        <taxon>Trombidiformes</taxon>
        <taxon>Prostigmata</taxon>
        <taxon>Eleutherengona</taxon>
        <taxon>Raphignathae</taxon>
        <taxon>Tetranychoidea</taxon>
        <taxon>Tetranychidae</taxon>
        <taxon>Tetranychus</taxon>
    </lineage>
</organism>
<dbReference type="EnsemblMetazoa" id="tetur10g02760.1">
    <property type="protein sequence ID" value="tetur10g02760.1"/>
    <property type="gene ID" value="tetur10g02760"/>
</dbReference>
<accession>T1KFD8</accession>
<name>T1KFD8_TETUR</name>
<dbReference type="InterPro" id="IPR031602">
    <property type="entry name" value="CIPC"/>
</dbReference>
<dbReference type="AlphaFoldDB" id="T1KFD8"/>
<dbReference type="Proteomes" id="UP000015104">
    <property type="component" value="Unassembled WGS sequence"/>
</dbReference>
<sequence length="121" mass="13701">MYPVSGHSAEQRRARYKETWDFLNKSDLIEVTLKTADLLKRNQMLQKNIDLQMFVTLKVITFVSLVTKLEVKDSPKSFKGIANGDGRVGDALIVIKLDILHHVGLIVKLKKDEHVNSTKIG</sequence>
<evidence type="ECO:0000313" key="2">
    <source>
        <dbReference type="Proteomes" id="UP000015104"/>
    </source>
</evidence>
<reference evidence="2" key="1">
    <citation type="submission" date="2011-08" db="EMBL/GenBank/DDBJ databases">
        <authorList>
            <person name="Rombauts S."/>
        </authorList>
    </citation>
    <scope>NUCLEOTIDE SEQUENCE</scope>
    <source>
        <strain evidence="2">London</strain>
    </source>
</reference>